<dbReference type="InterPro" id="IPR027417">
    <property type="entry name" value="P-loop_NTPase"/>
</dbReference>
<organism evidence="1 2">
    <name type="scientific">Beijerinckia indica subsp. indica (strain ATCC 9039 / DSM 1715 / NCIMB 8712)</name>
    <dbReference type="NCBI Taxonomy" id="395963"/>
    <lineage>
        <taxon>Bacteria</taxon>
        <taxon>Pseudomonadati</taxon>
        <taxon>Pseudomonadota</taxon>
        <taxon>Alphaproteobacteria</taxon>
        <taxon>Hyphomicrobiales</taxon>
        <taxon>Beijerinckiaceae</taxon>
        <taxon>Beijerinckia</taxon>
    </lineage>
</organism>
<name>B2IL52_BEII9</name>
<keyword evidence="2" id="KW-1185">Reference proteome</keyword>
<geneLocation type="plasmid" evidence="1 2">
    <name>pBIND01</name>
</geneLocation>
<dbReference type="Gene3D" id="3.40.50.300">
    <property type="entry name" value="P-loop containing nucleotide triphosphate hydrolases"/>
    <property type="match status" value="1"/>
</dbReference>
<reference evidence="1 2" key="1">
    <citation type="submission" date="2008-03" db="EMBL/GenBank/DDBJ databases">
        <title>Complete sequence of plasmid1 of Beijerinckia indica subsp. indica ATCC 9039.</title>
        <authorList>
            <consortium name="US DOE Joint Genome Institute"/>
            <person name="Copeland A."/>
            <person name="Lucas S."/>
            <person name="Lapidus A."/>
            <person name="Glavina del Rio T."/>
            <person name="Dalin E."/>
            <person name="Tice H."/>
            <person name="Bruce D."/>
            <person name="Goodwin L."/>
            <person name="Pitluck S."/>
            <person name="LaButti K."/>
            <person name="Schmutz J."/>
            <person name="Larimer F."/>
            <person name="Land M."/>
            <person name="Hauser L."/>
            <person name="Kyrpides N."/>
            <person name="Mikhailova N."/>
            <person name="Dunfield P.F."/>
            <person name="Dedysh S.N."/>
            <person name="Liesack W."/>
            <person name="Saw J.H."/>
            <person name="Alam M."/>
            <person name="Chen Y."/>
            <person name="Murrell J.C."/>
            <person name="Richardson P."/>
        </authorList>
    </citation>
    <scope>NUCLEOTIDE SEQUENCE [LARGE SCALE GENOMIC DNA]</scope>
    <source>
        <strain evidence="2">ATCC 9039 / DSM 1715 / NCIMB 8712</strain>
        <plasmid evidence="1 2">pBIND01</plasmid>
    </source>
</reference>
<accession>B2IL52</accession>
<sequence>MSLSLEHINDRNPVLFIAIGRQQAGKTTFLNTTAQYLKERGGTFQIWNADLLNKTHGLKLFHDETIEAPSLTRDDVKAWLQGKIKEQARERFDAVLDFGCGDKPLESLIEAVPEIATLQQQGIRVVVAHLIGPRLHDAKYLDGFSQPSTLTPDGTLIVCNGGVVPENRDEKLAFQEIMRHGAIEAALSKGALVQLFPRFSLMLDVTERELTFNEAMNGVEGQDGRAFGLVDRARVEKWWIHLVPDFFQEVPTEWLPSVQRN</sequence>
<dbReference type="HOGENOM" id="CLU_071780_0_0_5"/>
<gene>
    <name evidence="1" type="ordered locus">Bind_3700</name>
</gene>
<dbReference type="SUPFAM" id="SSF52540">
    <property type="entry name" value="P-loop containing nucleoside triphosphate hydrolases"/>
    <property type="match status" value="1"/>
</dbReference>
<dbReference type="KEGG" id="bid:Bind_3700"/>
<keyword evidence="1" id="KW-0614">Plasmid</keyword>
<dbReference type="EMBL" id="CP001017">
    <property type="protein sequence ID" value="ACB97252.1"/>
    <property type="molecule type" value="Genomic_DNA"/>
</dbReference>
<dbReference type="RefSeq" id="WP_012382865.1">
    <property type="nucleotide sequence ID" value="NC_010580.1"/>
</dbReference>
<protein>
    <submittedName>
        <fullName evidence="1">Uncharacterized protein</fullName>
    </submittedName>
</protein>
<evidence type="ECO:0000313" key="1">
    <source>
        <dbReference type="EMBL" id="ACB97252.1"/>
    </source>
</evidence>
<dbReference type="OrthoDB" id="8443211at2"/>
<evidence type="ECO:0000313" key="2">
    <source>
        <dbReference type="Proteomes" id="UP000001695"/>
    </source>
</evidence>
<proteinExistence type="predicted"/>
<dbReference type="Proteomes" id="UP000001695">
    <property type="component" value="Plasmid pBIND01"/>
</dbReference>
<dbReference type="AlphaFoldDB" id="B2IL52"/>